<keyword evidence="6 9" id="KW-1133">Transmembrane helix</keyword>
<name>A0AAP3XRG1_9PROT</name>
<evidence type="ECO:0000256" key="2">
    <source>
        <dbReference type="ARBA" id="ARBA00022448"/>
    </source>
</evidence>
<dbReference type="Proteomes" id="UP001301140">
    <property type="component" value="Unassembled WGS sequence"/>
</dbReference>
<comment type="caution">
    <text evidence="11">The sequence shown here is derived from an EMBL/GenBank/DDBJ whole genome shotgun (WGS) entry which is preliminary data.</text>
</comment>
<dbReference type="InterPro" id="IPR007387">
    <property type="entry name" value="TRAP_DctQ"/>
</dbReference>
<feature type="domain" description="Tripartite ATP-independent periplasmic transporters DctQ component" evidence="10">
    <location>
        <begin position="27"/>
        <end position="156"/>
    </location>
</feature>
<dbReference type="GO" id="GO:0022857">
    <property type="term" value="F:transmembrane transporter activity"/>
    <property type="evidence" value="ECO:0007669"/>
    <property type="project" value="UniProtKB-UniRule"/>
</dbReference>
<dbReference type="PANTHER" id="PTHR35011:SF2">
    <property type="entry name" value="2,3-DIKETO-L-GULONATE TRAP TRANSPORTER SMALL PERMEASE PROTEIN YIAM"/>
    <property type="match status" value="1"/>
</dbReference>
<protein>
    <recommendedName>
        <fullName evidence="9">TRAP transporter small permease protein</fullName>
    </recommendedName>
</protein>
<evidence type="ECO:0000256" key="4">
    <source>
        <dbReference type="ARBA" id="ARBA00022519"/>
    </source>
</evidence>
<evidence type="ECO:0000256" key="8">
    <source>
        <dbReference type="ARBA" id="ARBA00038436"/>
    </source>
</evidence>
<comment type="subunit">
    <text evidence="9">The complex comprises the extracytoplasmic solute receptor protein and the two transmembrane proteins.</text>
</comment>
<comment type="function">
    <text evidence="9">Part of the tripartite ATP-independent periplasmic (TRAP) transport system.</text>
</comment>
<dbReference type="InterPro" id="IPR055348">
    <property type="entry name" value="DctQ"/>
</dbReference>
<evidence type="ECO:0000313" key="11">
    <source>
        <dbReference type="EMBL" id="MDF1586535.1"/>
    </source>
</evidence>
<dbReference type="EMBL" id="JARGEQ010000091">
    <property type="protein sequence ID" value="MDF1586535.1"/>
    <property type="molecule type" value="Genomic_DNA"/>
</dbReference>
<feature type="transmembrane region" description="Helical" evidence="9">
    <location>
        <begin position="17"/>
        <end position="38"/>
    </location>
</feature>
<keyword evidence="4 9" id="KW-0997">Cell inner membrane</keyword>
<evidence type="ECO:0000256" key="5">
    <source>
        <dbReference type="ARBA" id="ARBA00022692"/>
    </source>
</evidence>
<comment type="subcellular location">
    <subcellularLocation>
        <location evidence="1 9">Cell inner membrane</location>
        <topology evidence="1 9">Multi-pass membrane protein</topology>
    </subcellularLocation>
</comment>
<dbReference type="AlphaFoldDB" id="A0AAP3XRG1"/>
<evidence type="ECO:0000256" key="3">
    <source>
        <dbReference type="ARBA" id="ARBA00022475"/>
    </source>
</evidence>
<keyword evidence="12" id="KW-1185">Reference proteome</keyword>
<dbReference type="GO" id="GO:0005886">
    <property type="term" value="C:plasma membrane"/>
    <property type="evidence" value="ECO:0007669"/>
    <property type="project" value="UniProtKB-SubCell"/>
</dbReference>
<evidence type="ECO:0000256" key="7">
    <source>
        <dbReference type="ARBA" id="ARBA00023136"/>
    </source>
</evidence>
<gene>
    <name evidence="11" type="ORF">PZ740_09075</name>
</gene>
<evidence type="ECO:0000256" key="6">
    <source>
        <dbReference type="ARBA" id="ARBA00022989"/>
    </source>
</evidence>
<keyword evidence="2 9" id="KW-0813">Transport</keyword>
<evidence type="ECO:0000259" key="10">
    <source>
        <dbReference type="Pfam" id="PF04290"/>
    </source>
</evidence>
<sequence>MERYAAAVSWLSRLSGYVAAGLILLAVLVVCQMLFVRYALGQSAIWQNEFVTFSLVAATFLGAPYVLLLRGHVNVELVPLWLGPRAKRVLGLAASLIGLVFCVLVFITSIEWWWEAWAGGWETSSVWRARLWIPYLSLPVGSLLLSLQYVAEVWAIATGRVPPFGALPGGAEA</sequence>
<dbReference type="PANTHER" id="PTHR35011">
    <property type="entry name" value="2,3-DIKETO-L-GULONATE TRAP TRANSPORTER SMALL PERMEASE PROTEIN YIAM"/>
    <property type="match status" value="1"/>
</dbReference>
<proteinExistence type="inferred from homology"/>
<evidence type="ECO:0000256" key="1">
    <source>
        <dbReference type="ARBA" id="ARBA00004429"/>
    </source>
</evidence>
<feature type="transmembrane region" description="Helical" evidence="9">
    <location>
        <begin position="135"/>
        <end position="157"/>
    </location>
</feature>
<feature type="transmembrane region" description="Helical" evidence="9">
    <location>
        <begin position="50"/>
        <end position="69"/>
    </location>
</feature>
<feature type="transmembrane region" description="Helical" evidence="9">
    <location>
        <begin position="89"/>
        <end position="114"/>
    </location>
</feature>
<accession>A0AAP3XRG1</accession>
<reference evidence="11 12" key="1">
    <citation type="submission" date="2023-03" db="EMBL/GenBank/DDBJ databases">
        <title>YIM 152171 draft genome.</title>
        <authorList>
            <person name="Yang Z."/>
        </authorList>
    </citation>
    <scope>NUCLEOTIDE SEQUENCE [LARGE SCALE GENOMIC DNA]</scope>
    <source>
        <strain evidence="11 12">YIM 152171</strain>
    </source>
</reference>
<keyword evidence="3" id="KW-1003">Cell membrane</keyword>
<keyword evidence="7 9" id="KW-0472">Membrane</keyword>
<dbReference type="Pfam" id="PF04290">
    <property type="entry name" value="DctQ"/>
    <property type="match status" value="1"/>
</dbReference>
<keyword evidence="5 9" id="KW-0812">Transmembrane</keyword>
<dbReference type="GO" id="GO:0015740">
    <property type="term" value="P:C4-dicarboxylate transport"/>
    <property type="evidence" value="ECO:0007669"/>
    <property type="project" value="TreeGrafter"/>
</dbReference>
<comment type="similarity">
    <text evidence="8 9">Belongs to the TRAP transporter small permease family.</text>
</comment>
<evidence type="ECO:0000313" key="12">
    <source>
        <dbReference type="Proteomes" id="UP001301140"/>
    </source>
</evidence>
<dbReference type="RefSeq" id="WP_327788950.1">
    <property type="nucleotide sequence ID" value="NZ_JARGEQ010000091.1"/>
</dbReference>
<organism evidence="11 12">
    <name type="scientific">Marinimicrococcus flavescens</name>
    <dbReference type="NCBI Taxonomy" id="3031815"/>
    <lineage>
        <taxon>Bacteria</taxon>
        <taxon>Pseudomonadati</taxon>
        <taxon>Pseudomonadota</taxon>
        <taxon>Alphaproteobacteria</taxon>
        <taxon>Geminicoccales</taxon>
        <taxon>Geminicoccaceae</taxon>
        <taxon>Marinimicrococcus</taxon>
    </lineage>
</organism>
<evidence type="ECO:0000256" key="9">
    <source>
        <dbReference type="RuleBase" id="RU369079"/>
    </source>
</evidence>